<dbReference type="EMBL" id="JAJNBZ010000058">
    <property type="protein sequence ID" value="MCE5173553.1"/>
    <property type="molecule type" value="Genomic_DNA"/>
</dbReference>
<dbReference type="PANTHER" id="PTHR10285">
    <property type="entry name" value="URIDINE KINASE"/>
    <property type="match status" value="1"/>
</dbReference>
<evidence type="ECO:0000313" key="3">
    <source>
        <dbReference type="Proteomes" id="UP001199916"/>
    </source>
</evidence>
<dbReference type="InterPro" id="IPR027417">
    <property type="entry name" value="P-loop_NTPase"/>
</dbReference>
<protein>
    <recommendedName>
        <fullName evidence="1">Phosphoribulokinase/uridine kinase domain-containing protein</fullName>
    </recommendedName>
</protein>
<dbReference type="Gene3D" id="3.40.50.300">
    <property type="entry name" value="P-loop containing nucleotide triphosphate hydrolases"/>
    <property type="match status" value="1"/>
</dbReference>
<gene>
    <name evidence="2" type="ORF">LQV63_30450</name>
</gene>
<dbReference type="RefSeq" id="WP_233699476.1">
    <property type="nucleotide sequence ID" value="NZ_JAJNBZ010000058.1"/>
</dbReference>
<reference evidence="2 3" key="1">
    <citation type="submission" date="2021-11" db="EMBL/GenBank/DDBJ databases">
        <title>Draft genome sequence of Paenibacillus profundus YoMME, a new Gram-positive bacteria with exoelectrogenic properties.</title>
        <authorList>
            <person name="Hubenova Y."/>
            <person name="Hubenova E."/>
            <person name="Manasiev Y."/>
            <person name="Peykov S."/>
            <person name="Mitov M."/>
        </authorList>
    </citation>
    <scope>NUCLEOTIDE SEQUENCE [LARGE SCALE GENOMIC DNA]</scope>
    <source>
        <strain evidence="2 3">YoMME</strain>
    </source>
</reference>
<feature type="domain" description="Phosphoribulokinase/uridine kinase" evidence="1">
    <location>
        <begin position="28"/>
        <end position="120"/>
    </location>
</feature>
<dbReference type="Pfam" id="PF00485">
    <property type="entry name" value="PRK"/>
    <property type="match status" value="1"/>
</dbReference>
<comment type="caution">
    <text evidence="2">The sequence shown here is derived from an EMBL/GenBank/DDBJ whole genome shotgun (WGS) entry which is preliminary data.</text>
</comment>
<proteinExistence type="predicted"/>
<name>A0ABS8YP12_9BACL</name>
<evidence type="ECO:0000259" key="1">
    <source>
        <dbReference type="Pfam" id="PF00485"/>
    </source>
</evidence>
<sequence>MKANMQYDDFNHPDVLNYDAFMKDVNEVRTTDNKADVIIIEGIFALYFAELREILDLKIFVDADADERLYRRISRNMKNWGVSMEEVATYYLHAAKHREIEFALPTKKFADIIINDHQMERTAKHIICSWIYSRMNPASP</sequence>
<dbReference type="SUPFAM" id="SSF52540">
    <property type="entry name" value="P-loop containing nucleoside triphosphate hydrolases"/>
    <property type="match status" value="1"/>
</dbReference>
<dbReference type="Proteomes" id="UP001199916">
    <property type="component" value="Unassembled WGS sequence"/>
</dbReference>
<organism evidence="2 3">
    <name type="scientific">Paenibacillus profundus</name>
    <dbReference type="NCBI Taxonomy" id="1173085"/>
    <lineage>
        <taxon>Bacteria</taxon>
        <taxon>Bacillati</taxon>
        <taxon>Bacillota</taxon>
        <taxon>Bacilli</taxon>
        <taxon>Bacillales</taxon>
        <taxon>Paenibacillaceae</taxon>
        <taxon>Paenibacillus</taxon>
    </lineage>
</organism>
<keyword evidence="3" id="KW-1185">Reference proteome</keyword>
<accession>A0ABS8YP12</accession>
<evidence type="ECO:0000313" key="2">
    <source>
        <dbReference type="EMBL" id="MCE5173553.1"/>
    </source>
</evidence>
<dbReference type="InterPro" id="IPR006083">
    <property type="entry name" value="PRK/URK"/>
</dbReference>